<keyword evidence="2" id="KW-1185">Reference proteome</keyword>
<dbReference type="STRING" id="1676925.ENSPKIP00000012151"/>
<dbReference type="AlphaFoldDB" id="A0A3B3R397"/>
<evidence type="ECO:0000313" key="1">
    <source>
        <dbReference type="Ensembl" id="ENSPKIP00000012151.1"/>
    </source>
</evidence>
<reference evidence="1" key="1">
    <citation type="submission" date="2025-08" db="UniProtKB">
        <authorList>
            <consortium name="Ensembl"/>
        </authorList>
    </citation>
    <scope>IDENTIFICATION</scope>
</reference>
<proteinExistence type="predicted"/>
<dbReference type="PANTHER" id="PTHR39313">
    <property type="entry name" value="IM:7138239"/>
    <property type="match status" value="1"/>
</dbReference>
<sequence>MFFFWRKGFCPPAPPYSLDARRTGEVVVKPVLTRNSCRSNSIGVLAASLNNLNLVSSSVLEDVLFFAMLLLCQVLSTSSTGRHQNLFTERICCRRQSHIIYVGQDISGSPVSLDVGMCRTHCAASRSTPSYEPGQPAFPKHVSMLEFLRSKKVRESVLDSSGSGSTTPDQEFMERAGPLASCGPSADCVAASVRVERVLLFEGPREVEVVEECQCEPRLMHCVRVPALKTYHHDTPYQSVLDVGKCSTAREGFSCVAIKFDSALVETPSRVQLVQTVSACELRRSCYRVPYMEYYYEVTHSPVGDKEEKLKEIDVGRCLGNCNTGSRCLLSSVDPKACLLQAPGPTSTCVPQGYESHVFRNQHGNIRTVLAITSCACQS</sequence>
<dbReference type="PANTHER" id="PTHR39313:SF1">
    <property type="entry name" value="IM:7138239"/>
    <property type="match status" value="1"/>
</dbReference>
<organism evidence="1 2">
    <name type="scientific">Paramormyrops kingsleyae</name>
    <dbReference type="NCBI Taxonomy" id="1676925"/>
    <lineage>
        <taxon>Eukaryota</taxon>
        <taxon>Metazoa</taxon>
        <taxon>Chordata</taxon>
        <taxon>Craniata</taxon>
        <taxon>Vertebrata</taxon>
        <taxon>Euteleostomi</taxon>
        <taxon>Actinopterygii</taxon>
        <taxon>Neopterygii</taxon>
        <taxon>Teleostei</taxon>
        <taxon>Osteoglossocephala</taxon>
        <taxon>Osteoglossomorpha</taxon>
        <taxon>Osteoglossiformes</taxon>
        <taxon>Mormyridae</taxon>
        <taxon>Paramormyrops</taxon>
    </lineage>
</organism>
<protein>
    <submittedName>
        <fullName evidence="1">Pinhead</fullName>
    </submittedName>
</protein>
<evidence type="ECO:0000313" key="2">
    <source>
        <dbReference type="Proteomes" id="UP000261540"/>
    </source>
</evidence>
<accession>A0A3B3R397</accession>
<reference evidence="1" key="2">
    <citation type="submission" date="2025-09" db="UniProtKB">
        <authorList>
            <consortium name="Ensembl"/>
        </authorList>
    </citation>
    <scope>IDENTIFICATION</scope>
</reference>
<dbReference type="GeneTree" id="ENSGT00390000005847"/>
<name>A0A3B3R397_9TELE</name>
<dbReference type="Ensembl" id="ENSPKIT00000036535.1">
    <property type="protein sequence ID" value="ENSPKIP00000012151.1"/>
    <property type="gene ID" value="ENSPKIG00000000043.1"/>
</dbReference>
<dbReference type="Proteomes" id="UP000261540">
    <property type="component" value="Unplaced"/>
</dbReference>